<sequence>MATLTGWPATAFLRDCSSFTGTSSVAVNKLLLREGDQVTCHDLVHTLHRCDGGERPAARRLWTRTGT</sequence>
<keyword evidence="2" id="KW-1185">Reference proteome</keyword>
<organism evidence="1">
    <name type="scientific">Spirodela intermedia</name>
    <name type="common">Intermediate duckweed</name>
    <dbReference type="NCBI Taxonomy" id="51605"/>
    <lineage>
        <taxon>Eukaryota</taxon>
        <taxon>Viridiplantae</taxon>
        <taxon>Streptophyta</taxon>
        <taxon>Embryophyta</taxon>
        <taxon>Tracheophyta</taxon>
        <taxon>Spermatophyta</taxon>
        <taxon>Magnoliopsida</taxon>
        <taxon>Liliopsida</taxon>
        <taxon>Araceae</taxon>
        <taxon>Lemnoideae</taxon>
        <taxon>Spirodela</taxon>
    </lineage>
</organism>
<gene>
    <name evidence="1" type="ORF">SI7747_16018981</name>
</gene>
<dbReference type="EMBL" id="CACRZD030000016">
    <property type="protein sequence ID" value="CAA6672570.1"/>
    <property type="molecule type" value="Genomic_DNA"/>
</dbReference>
<dbReference type="AlphaFoldDB" id="A0A7I8JQY9"/>
<protein>
    <submittedName>
        <fullName evidence="1">Uncharacterized protein</fullName>
    </submittedName>
</protein>
<name>A0A7I8JQY9_SPIIN</name>
<proteinExistence type="predicted"/>
<evidence type="ECO:0000313" key="1">
    <source>
        <dbReference type="EMBL" id="CAA2633461.1"/>
    </source>
</evidence>
<dbReference type="EMBL" id="LR743603">
    <property type="protein sequence ID" value="CAA2633461.1"/>
    <property type="molecule type" value="Genomic_DNA"/>
</dbReference>
<reference evidence="1 2" key="1">
    <citation type="submission" date="2019-12" db="EMBL/GenBank/DDBJ databases">
        <authorList>
            <person name="Scholz U."/>
            <person name="Mascher M."/>
            <person name="Fiebig A."/>
        </authorList>
    </citation>
    <scope>NUCLEOTIDE SEQUENCE</scope>
</reference>
<evidence type="ECO:0000313" key="2">
    <source>
        <dbReference type="Proteomes" id="UP001189122"/>
    </source>
</evidence>
<dbReference type="Proteomes" id="UP001189122">
    <property type="component" value="Unassembled WGS sequence"/>
</dbReference>
<accession>A0A7I8JQY9</accession>